<keyword evidence="1" id="KW-0472">Membrane</keyword>
<dbReference type="InterPro" id="IPR025178">
    <property type="entry name" value="Lnb_N"/>
</dbReference>
<evidence type="ECO:0000259" key="2">
    <source>
        <dbReference type="Pfam" id="PF13387"/>
    </source>
</evidence>
<proteinExistence type="predicted"/>
<reference evidence="3 4" key="1">
    <citation type="submission" date="2016-02" db="EMBL/GenBank/DDBJ databases">
        <title>Complete genome sequencing and analysis of ATSB10, Dyella thiooxydans isolated from rhizosphere soil of sunflower (Helianthus annuus L.).</title>
        <authorList>
            <person name="Lee Y."/>
            <person name="Hwangbo K."/>
            <person name="Chung H."/>
            <person name="Yoo J."/>
            <person name="Kim K.Y."/>
            <person name="Sa T.M."/>
            <person name="Um Y."/>
            <person name="Madhaiyan M."/>
        </authorList>
    </citation>
    <scope>NUCLEOTIDE SEQUENCE [LARGE SCALE GENOMIC DNA]</scope>
    <source>
        <strain evidence="3 4">ATSB10</strain>
    </source>
</reference>
<sequence length="344" mass="38637">MIESSPPMPSAGSSRLRRAVHVTMTVLTGLLLLASGAWGTLALWYRLPGGGIVRGLGSALWSVLVLGLFALAVVRRSGWPLAAYVVGFALLLAWWSSIRPSNDRVWADDVARLMRGEVHGNRVTLTNVRDFTWRRDDDYDVRWETQTYDLDHLVSADAILSYWGSRAIAHAMISFGFDDGRHVVFSVEIRKKRGEAFSSIGGFFKQFETVLVAAEENDIVRVRTNVRGEDDYLYPMTLERPTMRKLFLAYVEAANRLAERPAFYNTVTSNCTTLVYRMARQINPGLPMDIRLLLTGHLQGYLRDHDAIDTREPEAAQRARARITDKAHRVGPGEDFSRAIRAPG</sequence>
<accession>A0A160MYQ9</accession>
<gene>
    <name evidence="3" type="ORF">ATSB10_10470</name>
</gene>
<keyword evidence="4" id="KW-1185">Reference proteome</keyword>
<dbReference type="STRING" id="445710.ATSB10_10470"/>
<evidence type="ECO:0000313" key="4">
    <source>
        <dbReference type="Proteomes" id="UP000077255"/>
    </source>
</evidence>
<dbReference type="AlphaFoldDB" id="A0A160MYQ9"/>
<feature type="domain" description="Lnb N-terminal periplasmic" evidence="2">
    <location>
        <begin position="140"/>
        <end position="295"/>
    </location>
</feature>
<keyword evidence="1" id="KW-0812">Transmembrane</keyword>
<feature type="transmembrane region" description="Helical" evidence="1">
    <location>
        <begin position="20"/>
        <end position="45"/>
    </location>
</feature>
<dbReference type="Proteomes" id="UP000077255">
    <property type="component" value="Chromosome"/>
</dbReference>
<feature type="transmembrane region" description="Helical" evidence="1">
    <location>
        <begin position="51"/>
        <end position="74"/>
    </location>
</feature>
<dbReference type="EMBL" id="CP014841">
    <property type="protein sequence ID" value="AND68501.1"/>
    <property type="molecule type" value="Genomic_DNA"/>
</dbReference>
<dbReference type="PATRIC" id="fig|445710.3.peg.1043"/>
<keyword evidence="1" id="KW-1133">Transmembrane helix</keyword>
<organism evidence="3 4">
    <name type="scientific">Dyella thiooxydans</name>
    <dbReference type="NCBI Taxonomy" id="445710"/>
    <lineage>
        <taxon>Bacteria</taxon>
        <taxon>Pseudomonadati</taxon>
        <taxon>Pseudomonadota</taxon>
        <taxon>Gammaproteobacteria</taxon>
        <taxon>Lysobacterales</taxon>
        <taxon>Rhodanobacteraceae</taxon>
        <taxon>Dyella</taxon>
    </lineage>
</organism>
<protein>
    <recommendedName>
        <fullName evidence="2">Lnb N-terminal periplasmic domain-containing protein</fullName>
    </recommendedName>
</protein>
<feature type="transmembrane region" description="Helical" evidence="1">
    <location>
        <begin position="81"/>
        <end position="98"/>
    </location>
</feature>
<evidence type="ECO:0000313" key="3">
    <source>
        <dbReference type="EMBL" id="AND68501.1"/>
    </source>
</evidence>
<name>A0A160MYQ9_9GAMM</name>
<evidence type="ECO:0000256" key="1">
    <source>
        <dbReference type="SAM" id="Phobius"/>
    </source>
</evidence>
<dbReference type="KEGG" id="dtx:ATSB10_10470"/>
<dbReference type="Pfam" id="PF13387">
    <property type="entry name" value="Lnb_N"/>
    <property type="match status" value="1"/>
</dbReference>